<gene>
    <name evidence="1" type="ORF">H3H32_10705</name>
</gene>
<evidence type="ECO:0000313" key="1">
    <source>
        <dbReference type="EMBL" id="QMW05312.1"/>
    </source>
</evidence>
<organism evidence="1 2">
    <name type="scientific">Spirosoma foliorum</name>
    <dbReference type="NCBI Taxonomy" id="2710596"/>
    <lineage>
        <taxon>Bacteria</taxon>
        <taxon>Pseudomonadati</taxon>
        <taxon>Bacteroidota</taxon>
        <taxon>Cytophagia</taxon>
        <taxon>Cytophagales</taxon>
        <taxon>Cytophagaceae</taxon>
        <taxon>Spirosoma</taxon>
    </lineage>
</organism>
<accession>A0A7G5H2H0</accession>
<protein>
    <recommendedName>
        <fullName evidence="3">IrrE N-terminal-like domain-containing protein</fullName>
    </recommendedName>
</protein>
<evidence type="ECO:0008006" key="3">
    <source>
        <dbReference type="Google" id="ProtNLM"/>
    </source>
</evidence>
<name>A0A7G5H2H0_9BACT</name>
<dbReference type="KEGG" id="sfol:H3H32_10705"/>
<proteinExistence type="predicted"/>
<reference evidence="1 2" key="1">
    <citation type="submission" date="2020-07" db="EMBL/GenBank/DDBJ databases">
        <title>Spirosoma foliorum sp. nov., isolated from the leaves on the Nejang mountain Korea, Republic of.</title>
        <authorList>
            <person name="Ho H."/>
            <person name="Lee Y.-J."/>
            <person name="Nurcahyanto D.-A."/>
            <person name="Kim S.-G."/>
        </authorList>
    </citation>
    <scope>NUCLEOTIDE SEQUENCE [LARGE SCALE GENOMIC DNA]</scope>
    <source>
        <strain evidence="1 2">PL0136</strain>
    </source>
</reference>
<dbReference type="EMBL" id="CP059732">
    <property type="protein sequence ID" value="QMW05312.1"/>
    <property type="molecule type" value="Genomic_DNA"/>
</dbReference>
<evidence type="ECO:0000313" key="2">
    <source>
        <dbReference type="Proteomes" id="UP000515369"/>
    </source>
</evidence>
<keyword evidence="2" id="KW-1185">Reference proteome</keyword>
<sequence>MIIRTELSLTLLRDHQAAIMPAISPLLITGDVGRIVHEVITLAHKRNLINSSNLHEIAGVLTGFNLIESIYSGCGGYCEIDAKNIAISSEYSLINKKLTLCHEMGHAIQVRSGHFDKRTLLLSDLIREEQQAETIGYYLFKALFPSVTPKKEWFSVYFEQSDFVFLRNWYGEYCQNDLYKEPSPTL</sequence>
<dbReference type="RefSeq" id="WP_182462658.1">
    <property type="nucleotide sequence ID" value="NZ_CP059732.1"/>
</dbReference>
<dbReference type="AlphaFoldDB" id="A0A7G5H2H0"/>
<dbReference type="Proteomes" id="UP000515369">
    <property type="component" value="Chromosome"/>
</dbReference>